<proteinExistence type="predicted"/>
<dbReference type="EMBL" id="SHMQ01000007">
    <property type="protein sequence ID" value="RZV39669.1"/>
    <property type="molecule type" value="Genomic_DNA"/>
</dbReference>
<evidence type="ECO:0000313" key="2">
    <source>
        <dbReference type="Proteomes" id="UP000322454"/>
    </source>
</evidence>
<protein>
    <submittedName>
        <fullName evidence="1">Uncharacterized protein</fullName>
    </submittedName>
</protein>
<accession>A0A520XEP4</accession>
<reference evidence="1 2" key="1">
    <citation type="submission" date="2019-01" db="EMBL/GenBank/DDBJ databases">
        <title>Insights into ecological role of a new deltaproteobacterial order Candidatus Sinidesulfobacterales (Sva0485) by metagenomics and metatranscriptomics.</title>
        <authorList>
            <person name="Tan S."/>
            <person name="Liu J."/>
            <person name="Fang Y."/>
            <person name="Hedlund B."/>
            <person name="Lian Z.-H."/>
            <person name="Huang L.-Y."/>
            <person name="Li J.-T."/>
            <person name="Huang L.-N."/>
            <person name="Li W.-J."/>
            <person name="Jiang H.-C."/>
            <person name="Dong H.-L."/>
            <person name="Shu W.-S."/>
        </authorList>
    </citation>
    <scope>NUCLEOTIDE SEQUENCE [LARGE SCALE GENOMIC DNA]</scope>
    <source>
        <strain evidence="1">AP4</strain>
    </source>
</reference>
<evidence type="ECO:0000313" key="1">
    <source>
        <dbReference type="EMBL" id="RZV39669.1"/>
    </source>
</evidence>
<sequence>MGKKNKKNILLYLLNSNATKLAYIVEQNIEGILNEVITNNYKIHDSGIKDFFFNISKNEFDIICEEINTLSLKILEKDEIIFFKPVFKKKKIKQLNIIYKTLRIIKFTENMKNIYNNLELIKLNINELYKYPVLKVQTYIPELCLYLSAFFKENIDTFFMEINHGDIKERKKILMEKLHKIISLGNKIINEFYIYIISDEKSDIQNGGHVIYHSNIISIIQIISINCVEFNLL</sequence>
<name>A0A520XEP4_9DELT</name>
<gene>
    <name evidence="1" type="ORF">EVJ48_03940</name>
</gene>
<organism evidence="1 2">
    <name type="scientific">Candidatus Acidulodesulfobacterium acidiphilum</name>
    <dbReference type="NCBI Taxonomy" id="2597224"/>
    <lineage>
        <taxon>Bacteria</taxon>
        <taxon>Deltaproteobacteria</taxon>
        <taxon>Candidatus Acidulodesulfobacterales</taxon>
        <taxon>Candidatus Acidulodesulfobacterium</taxon>
    </lineage>
</organism>
<comment type="caution">
    <text evidence="1">The sequence shown here is derived from an EMBL/GenBank/DDBJ whole genome shotgun (WGS) entry which is preliminary data.</text>
</comment>
<dbReference type="Proteomes" id="UP000322454">
    <property type="component" value="Unassembled WGS sequence"/>
</dbReference>
<dbReference type="AlphaFoldDB" id="A0A520XEP4"/>